<feature type="non-terminal residue" evidence="2">
    <location>
        <position position="1"/>
    </location>
</feature>
<dbReference type="InterPro" id="IPR016181">
    <property type="entry name" value="Acyl_CoA_acyltransferase"/>
</dbReference>
<dbReference type="PANTHER" id="PTHR37817">
    <property type="entry name" value="N-ACETYLTRANSFERASE EIS"/>
    <property type="match status" value="1"/>
</dbReference>
<sequence length="315" mass="34921">VIKSDGKIVSSTGIWPHSTLIGDVRLVIGGINGVCTDPAYRRNRFATTILHSIIARLTELGSHVSLLSTGVPSWYRKLGWEHGGTKRSYRFDRGNRHLVPADAAVRVRLAHDADFQTLAALHNGRRFGAQRTAEHMRVSFGRHGRSTWVAERRGRVEGYVWGAVEDLREYGGLPEAVLPMLRQLYDDADDPAVKTSTQTVDERQARKPPTLHAAFAAPDYPDPVTRALDEIGILHARSYLDMIRLDDPAGLVAAYAATGLRATDYGDTIAFECGTERIRLSRTDSVKLLFGPERPAPFARDVLPLTFHEWSADMA</sequence>
<evidence type="ECO:0000259" key="1">
    <source>
        <dbReference type="PROSITE" id="PS51186"/>
    </source>
</evidence>
<proteinExistence type="predicted"/>
<dbReference type="GO" id="GO:0034069">
    <property type="term" value="F:aminoglycoside N-acetyltransferase activity"/>
    <property type="evidence" value="ECO:0007669"/>
    <property type="project" value="TreeGrafter"/>
</dbReference>
<dbReference type="AlphaFoldDB" id="A0A938BNA3"/>
<name>A0A938BNA3_9BACT</name>
<dbReference type="PANTHER" id="PTHR37817:SF1">
    <property type="entry name" value="N-ACETYLTRANSFERASE EIS"/>
    <property type="match status" value="1"/>
</dbReference>
<dbReference type="EMBL" id="VGJX01000406">
    <property type="protein sequence ID" value="MBM3274999.1"/>
    <property type="molecule type" value="Genomic_DNA"/>
</dbReference>
<evidence type="ECO:0000313" key="2">
    <source>
        <dbReference type="EMBL" id="MBM3274999.1"/>
    </source>
</evidence>
<dbReference type="Gene3D" id="3.40.630.30">
    <property type="match status" value="1"/>
</dbReference>
<comment type="caution">
    <text evidence="2">The sequence shown here is derived from an EMBL/GenBank/DDBJ whole genome shotgun (WGS) entry which is preliminary data.</text>
</comment>
<dbReference type="GO" id="GO:0030649">
    <property type="term" value="P:aminoglycoside antibiotic catabolic process"/>
    <property type="evidence" value="ECO:0007669"/>
    <property type="project" value="TreeGrafter"/>
</dbReference>
<dbReference type="Pfam" id="PF13527">
    <property type="entry name" value="Acetyltransf_9"/>
    <property type="match status" value="1"/>
</dbReference>
<gene>
    <name evidence="2" type="ORF">FJZ00_07590</name>
</gene>
<dbReference type="Proteomes" id="UP000703893">
    <property type="component" value="Unassembled WGS sequence"/>
</dbReference>
<protein>
    <submittedName>
        <fullName evidence="2">GNAT family N-acetyltransferase</fullName>
    </submittedName>
</protein>
<dbReference type="PROSITE" id="PS51186">
    <property type="entry name" value="GNAT"/>
    <property type="match status" value="1"/>
</dbReference>
<dbReference type="InterPro" id="IPR051554">
    <property type="entry name" value="Acetyltransferase_Eis"/>
</dbReference>
<dbReference type="SUPFAM" id="SSF55729">
    <property type="entry name" value="Acyl-CoA N-acyltransferases (Nat)"/>
    <property type="match status" value="1"/>
</dbReference>
<organism evidence="2 3">
    <name type="scientific">Candidatus Tanganyikabacteria bacterium</name>
    <dbReference type="NCBI Taxonomy" id="2961651"/>
    <lineage>
        <taxon>Bacteria</taxon>
        <taxon>Bacillati</taxon>
        <taxon>Candidatus Sericytochromatia</taxon>
        <taxon>Candidatus Tanganyikabacteria</taxon>
    </lineage>
</organism>
<reference evidence="2 3" key="1">
    <citation type="submission" date="2019-03" db="EMBL/GenBank/DDBJ databases">
        <title>Lake Tanganyika Metagenome-Assembled Genomes (MAGs).</title>
        <authorList>
            <person name="Tran P."/>
        </authorList>
    </citation>
    <scope>NUCLEOTIDE SEQUENCE [LARGE SCALE GENOMIC DNA]</scope>
    <source>
        <strain evidence="2">K_DeepCast_65m_m2_236</strain>
    </source>
</reference>
<dbReference type="InterPro" id="IPR000182">
    <property type="entry name" value="GNAT_dom"/>
</dbReference>
<evidence type="ECO:0000313" key="3">
    <source>
        <dbReference type="Proteomes" id="UP000703893"/>
    </source>
</evidence>
<feature type="domain" description="N-acetyltransferase" evidence="1">
    <location>
        <begin position="1"/>
        <end position="102"/>
    </location>
</feature>
<accession>A0A938BNA3</accession>